<protein>
    <submittedName>
        <fullName evidence="8">MFS transporter</fullName>
    </submittedName>
</protein>
<reference evidence="8 9" key="1">
    <citation type="submission" date="2018-04" db="EMBL/GenBank/DDBJ databases">
        <title>Novel actinobacteria from marine sediment.</title>
        <authorList>
            <person name="Ng Z.Y."/>
            <person name="Tan G.Y.A."/>
        </authorList>
    </citation>
    <scope>NUCLEOTIDE SEQUENCE [LARGE SCALE GENOMIC DNA]</scope>
    <source>
        <strain evidence="8 9">TPS81</strain>
    </source>
</reference>
<comment type="subcellular location">
    <subcellularLocation>
        <location evidence="1">Cell membrane</location>
        <topology evidence="1">Multi-pass membrane protein</topology>
    </subcellularLocation>
</comment>
<dbReference type="InterPro" id="IPR011701">
    <property type="entry name" value="MFS"/>
</dbReference>
<feature type="transmembrane region" description="Helical" evidence="6">
    <location>
        <begin position="202"/>
        <end position="224"/>
    </location>
</feature>
<feature type="transmembrane region" description="Helical" evidence="6">
    <location>
        <begin position="578"/>
        <end position="598"/>
    </location>
</feature>
<feature type="transmembrane region" description="Helical" evidence="6">
    <location>
        <begin position="415"/>
        <end position="433"/>
    </location>
</feature>
<feature type="transmembrane region" description="Helical" evidence="6">
    <location>
        <begin position="177"/>
        <end position="196"/>
    </location>
</feature>
<evidence type="ECO:0000256" key="5">
    <source>
        <dbReference type="SAM" id="MobiDB-lite"/>
    </source>
</evidence>
<evidence type="ECO:0000256" key="2">
    <source>
        <dbReference type="ARBA" id="ARBA00022692"/>
    </source>
</evidence>
<feature type="transmembrane region" description="Helical" evidence="6">
    <location>
        <begin position="514"/>
        <end position="533"/>
    </location>
</feature>
<dbReference type="Proteomes" id="UP000253318">
    <property type="component" value="Unassembled WGS sequence"/>
</dbReference>
<gene>
    <name evidence="8" type="ORF">DEF24_18775</name>
</gene>
<name>A0A368T1W8_9ACTN</name>
<keyword evidence="3 6" id="KW-1133">Transmembrane helix</keyword>
<feature type="region of interest" description="Disordered" evidence="5">
    <location>
        <begin position="547"/>
        <end position="571"/>
    </location>
</feature>
<dbReference type="Gene3D" id="1.20.1250.20">
    <property type="entry name" value="MFS general substrate transporter like domains"/>
    <property type="match status" value="2"/>
</dbReference>
<dbReference type="CDD" id="cd17353">
    <property type="entry name" value="MFS_OFA_like"/>
    <property type="match status" value="1"/>
</dbReference>
<dbReference type="PROSITE" id="PS50850">
    <property type="entry name" value="MFS"/>
    <property type="match status" value="1"/>
</dbReference>
<feature type="domain" description="Major facilitator superfamily (MFS) profile" evidence="7">
    <location>
        <begin position="108"/>
        <end position="538"/>
    </location>
</feature>
<dbReference type="AlphaFoldDB" id="A0A368T1W8"/>
<evidence type="ECO:0000313" key="9">
    <source>
        <dbReference type="Proteomes" id="UP000253318"/>
    </source>
</evidence>
<evidence type="ECO:0000256" key="3">
    <source>
        <dbReference type="ARBA" id="ARBA00022989"/>
    </source>
</evidence>
<feature type="transmembrane region" description="Helical" evidence="6">
    <location>
        <begin position="236"/>
        <end position="256"/>
    </location>
</feature>
<dbReference type="PANTHER" id="PTHR11360:SF317">
    <property type="entry name" value="MAJOR FACILITATOR SUPERFAMILY (MFS) PROFILE DOMAIN-CONTAINING PROTEIN-RELATED"/>
    <property type="match status" value="1"/>
</dbReference>
<feature type="transmembrane region" description="Helical" evidence="6">
    <location>
        <begin position="439"/>
        <end position="463"/>
    </location>
</feature>
<keyword evidence="9" id="KW-1185">Reference proteome</keyword>
<feature type="region of interest" description="Disordered" evidence="5">
    <location>
        <begin position="1"/>
        <end position="26"/>
    </location>
</feature>
<feature type="compositionally biased region" description="Low complexity" evidence="5">
    <location>
        <begin position="547"/>
        <end position="567"/>
    </location>
</feature>
<comment type="caution">
    <text evidence="8">The sequence shown here is derived from an EMBL/GenBank/DDBJ whole genome shotgun (WGS) entry which is preliminary data.</text>
</comment>
<evidence type="ECO:0000259" key="7">
    <source>
        <dbReference type="PROSITE" id="PS50850"/>
    </source>
</evidence>
<feature type="transmembrane region" description="Helical" evidence="6">
    <location>
        <begin position="381"/>
        <end position="403"/>
    </location>
</feature>
<dbReference type="InterPro" id="IPR036259">
    <property type="entry name" value="MFS_trans_sf"/>
</dbReference>
<dbReference type="Pfam" id="PF07690">
    <property type="entry name" value="MFS_1"/>
    <property type="match status" value="1"/>
</dbReference>
<feature type="transmembrane region" description="Helical" evidence="6">
    <location>
        <begin position="343"/>
        <end position="361"/>
    </location>
</feature>
<proteinExistence type="predicted"/>
<dbReference type="InterPro" id="IPR050327">
    <property type="entry name" value="Proton-linked_MCT"/>
</dbReference>
<dbReference type="PANTHER" id="PTHR11360">
    <property type="entry name" value="MONOCARBOXYLATE TRANSPORTER"/>
    <property type="match status" value="1"/>
</dbReference>
<feature type="transmembrane region" description="Helical" evidence="6">
    <location>
        <begin position="107"/>
        <end position="127"/>
    </location>
</feature>
<feature type="transmembrane region" description="Helical" evidence="6">
    <location>
        <begin position="475"/>
        <end position="494"/>
    </location>
</feature>
<organism evidence="8 9">
    <name type="scientific">Marinitenerispora sediminis</name>
    <dbReference type="NCBI Taxonomy" id="1931232"/>
    <lineage>
        <taxon>Bacteria</taxon>
        <taxon>Bacillati</taxon>
        <taxon>Actinomycetota</taxon>
        <taxon>Actinomycetes</taxon>
        <taxon>Streptosporangiales</taxon>
        <taxon>Nocardiopsidaceae</taxon>
        <taxon>Marinitenerispora</taxon>
    </lineage>
</organism>
<evidence type="ECO:0000256" key="6">
    <source>
        <dbReference type="SAM" id="Phobius"/>
    </source>
</evidence>
<sequence length="606" mass="62746">MCHPVLGLRSPPTRGADRRATGGTAVGGARRTWWRVRSPRGGCPSGRSGETAGRARWPGGRVKTAKRRYPNNVLKTGVDRVRSCGEGEAVSLFTALDRKRAVAPAGYSRWLIPPAALAVHLSIGQVYATSVYKNSLVAHFGTGQTAIGVIFSIAIVMLGLSAAVGGTWVERNGPRRAMLVSAVCWCTGFLVAALGIAAGQLWLVYLGYGVIGGIGLGIGYISPVSTLIKWFPDRPGLATGLAIMGFGGGALVASPVSNQLMALYDPGYDPAAAGSVASGGALVGLFVTLAAGYALLMSIGVLLVRVPPEGWRPAGFDPARQRSAPLVTTASVSARNAVRTPQFWLLWVVLFCNVTAGIGILEQASPMIQDFFRGGDGAAVTAVAAGGFVGLLSLFNMAGRFVWSATSDAVGRKPIYLLYLGAGAVLYTLLATAGGASPWLFVPLACVILSFYGGGFATIPAYLRDLFGTFQVGAIHGRLLTAWSAAGIAGPLIVNAFLDARGEPGTLTQTAYQAPLFTMVGLLVVGFLANLCVRPVAERFHEPAPAAGTGSAAAPAPEPAASGPGAERTAPPRPRVRLLASWAVVGVLLCYGVFRVVLTATQLFAG</sequence>
<keyword evidence="2 6" id="KW-0812">Transmembrane</keyword>
<feature type="transmembrane region" description="Helical" evidence="6">
    <location>
        <begin position="276"/>
        <end position="304"/>
    </location>
</feature>
<dbReference type="GO" id="GO:0022857">
    <property type="term" value="F:transmembrane transporter activity"/>
    <property type="evidence" value="ECO:0007669"/>
    <property type="project" value="InterPro"/>
</dbReference>
<feature type="transmembrane region" description="Helical" evidence="6">
    <location>
        <begin position="147"/>
        <end position="165"/>
    </location>
</feature>
<dbReference type="OrthoDB" id="9793415at2"/>
<accession>A0A368T1W8</accession>
<evidence type="ECO:0000256" key="4">
    <source>
        <dbReference type="ARBA" id="ARBA00023136"/>
    </source>
</evidence>
<dbReference type="GO" id="GO:0005886">
    <property type="term" value="C:plasma membrane"/>
    <property type="evidence" value="ECO:0007669"/>
    <property type="project" value="UniProtKB-SubCell"/>
</dbReference>
<evidence type="ECO:0000313" key="8">
    <source>
        <dbReference type="EMBL" id="RCV54836.1"/>
    </source>
</evidence>
<dbReference type="InterPro" id="IPR020846">
    <property type="entry name" value="MFS_dom"/>
</dbReference>
<dbReference type="EMBL" id="QEIN01000159">
    <property type="protein sequence ID" value="RCV54836.1"/>
    <property type="molecule type" value="Genomic_DNA"/>
</dbReference>
<keyword evidence="4 6" id="KW-0472">Membrane</keyword>
<evidence type="ECO:0000256" key="1">
    <source>
        <dbReference type="ARBA" id="ARBA00004651"/>
    </source>
</evidence>
<dbReference type="SUPFAM" id="SSF103473">
    <property type="entry name" value="MFS general substrate transporter"/>
    <property type="match status" value="1"/>
</dbReference>